<protein>
    <recommendedName>
        <fullName evidence="4">Transmembrane protein (Alph_Pro_TM)</fullName>
    </recommendedName>
</protein>
<evidence type="ECO:0000313" key="2">
    <source>
        <dbReference type="EMBL" id="SNZ05013.1"/>
    </source>
</evidence>
<dbReference type="Pfam" id="PF09608">
    <property type="entry name" value="Alph_Pro_TM"/>
    <property type="match status" value="1"/>
</dbReference>
<keyword evidence="1" id="KW-0472">Membrane</keyword>
<name>A0A285N7X4_9HYPH</name>
<organism evidence="2 3">
    <name type="scientific">Cohaesibacter gelatinilyticus</name>
    <dbReference type="NCBI Taxonomy" id="372072"/>
    <lineage>
        <taxon>Bacteria</taxon>
        <taxon>Pseudomonadati</taxon>
        <taxon>Pseudomonadota</taxon>
        <taxon>Alphaproteobacteria</taxon>
        <taxon>Hyphomicrobiales</taxon>
        <taxon>Cohaesibacteraceae</taxon>
    </lineage>
</organism>
<gene>
    <name evidence="2" type="ORF">SAMN06265368_0010</name>
</gene>
<proteinExistence type="predicted"/>
<dbReference type="InterPro" id="IPR019088">
    <property type="entry name" value="CHP02186-rel_TM"/>
</dbReference>
<keyword evidence="1" id="KW-1133">Transmembrane helix</keyword>
<dbReference type="EMBL" id="OBEL01000001">
    <property type="protein sequence ID" value="SNZ05013.1"/>
    <property type="molecule type" value="Genomic_DNA"/>
</dbReference>
<keyword evidence="1" id="KW-0812">Transmembrane</keyword>
<reference evidence="2 3" key="1">
    <citation type="submission" date="2017-09" db="EMBL/GenBank/DDBJ databases">
        <authorList>
            <person name="Ehlers B."/>
            <person name="Leendertz F.H."/>
        </authorList>
    </citation>
    <scope>NUCLEOTIDE SEQUENCE [LARGE SCALE GENOMIC DNA]</scope>
    <source>
        <strain evidence="2 3">DSM 18289</strain>
    </source>
</reference>
<keyword evidence="3" id="KW-1185">Reference proteome</keyword>
<evidence type="ECO:0000256" key="1">
    <source>
        <dbReference type="SAM" id="Phobius"/>
    </source>
</evidence>
<feature type="transmembrane region" description="Helical" evidence="1">
    <location>
        <begin position="243"/>
        <end position="264"/>
    </location>
</feature>
<sequence length="267" mass="29898">MISGPTLFPRQGLHLFIGICLSFLLQTQQALAEKLVADLSSRTIKITSNFTGSEIVVFGVIQRDGRTVSRAEPYDLVIVVRGKEQKLVSRRKEQIIGVWINKHSRSYSNAPNFYALTSTRILEEIAHPNLLAKYQLGTDYLLLPSGFKPSKGGMALDEFRAAALRLRRQEGLYYDDLSSISFLSENLFRSSIKIPAKIPVGQYDVSLYLFRGGALLDQITEPLNISKHGFEQVTYSLAHKRSLIYGLVSVLIALLTGWFAGVVFRKN</sequence>
<evidence type="ECO:0008006" key="4">
    <source>
        <dbReference type="Google" id="ProtNLM"/>
    </source>
</evidence>
<accession>A0A285N7X4</accession>
<dbReference type="Proteomes" id="UP000219439">
    <property type="component" value="Unassembled WGS sequence"/>
</dbReference>
<dbReference type="OrthoDB" id="9815212at2"/>
<dbReference type="AlphaFoldDB" id="A0A285N7X4"/>
<evidence type="ECO:0000313" key="3">
    <source>
        <dbReference type="Proteomes" id="UP000219439"/>
    </source>
</evidence>